<name>R7QMY4_CHOCR</name>
<dbReference type="GeneID" id="17326756"/>
<dbReference type="KEGG" id="ccp:CHC_T00006528001"/>
<proteinExistence type="predicted"/>
<sequence length="53" mass="5960">MFYSQLTGQGVCKQKRQSSHNGCEISKKMSACVHRLKRGNFEHGQLHGAVEAR</sequence>
<dbReference type="EMBL" id="HG002002">
    <property type="protein sequence ID" value="CDF39128.1"/>
    <property type="molecule type" value="Genomic_DNA"/>
</dbReference>
<protein>
    <submittedName>
        <fullName evidence="1">Uncharacterized protein</fullName>
    </submittedName>
</protein>
<dbReference type="Gramene" id="CDF39128">
    <property type="protein sequence ID" value="CDF39128"/>
    <property type="gene ID" value="CHC_T00006528001"/>
</dbReference>
<dbReference type="Proteomes" id="UP000012073">
    <property type="component" value="Unassembled WGS sequence"/>
</dbReference>
<keyword evidence="2" id="KW-1185">Reference proteome</keyword>
<reference evidence="2" key="1">
    <citation type="journal article" date="2013" name="Proc. Natl. Acad. Sci. U.S.A.">
        <title>Genome structure and metabolic features in the red seaweed Chondrus crispus shed light on evolution of the Archaeplastida.</title>
        <authorList>
            <person name="Collen J."/>
            <person name="Porcel B."/>
            <person name="Carre W."/>
            <person name="Ball S.G."/>
            <person name="Chaparro C."/>
            <person name="Tonon T."/>
            <person name="Barbeyron T."/>
            <person name="Michel G."/>
            <person name="Noel B."/>
            <person name="Valentin K."/>
            <person name="Elias M."/>
            <person name="Artiguenave F."/>
            <person name="Arun A."/>
            <person name="Aury J.M."/>
            <person name="Barbosa-Neto J.F."/>
            <person name="Bothwell J.H."/>
            <person name="Bouget F.Y."/>
            <person name="Brillet L."/>
            <person name="Cabello-Hurtado F."/>
            <person name="Capella-Gutierrez S."/>
            <person name="Charrier B."/>
            <person name="Cladiere L."/>
            <person name="Cock J.M."/>
            <person name="Coelho S.M."/>
            <person name="Colleoni C."/>
            <person name="Czjzek M."/>
            <person name="Da Silva C."/>
            <person name="Delage L."/>
            <person name="Denoeud F."/>
            <person name="Deschamps P."/>
            <person name="Dittami S.M."/>
            <person name="Gabaldon T."/>
            <person name="Gachon C.M."/>
            <person name="Groisillier A."/>
            <person name="Herve C."/>
            <person name="Jabbari K."/>
            <person name="Katinka M."/>
            <person name="Kloareg B."/>
            <person name="Kowalczyk N."/>
            <person name="Labadie K."/>
            <person name="Leblanc C."/>
            <person name="Lopez P.J."/>
            <person name="McLachlan D.H."/>
            <person name="Meslet-Cladiere L."/>
            <person name="Moustafa A."/>
            <person name="Nehr Z."/>
            <person name="Nyvall Collen P."/>
            <person name="Panaud O."/>
            <person name="Partensky F."/>
            <person name="Poulain J."/>
            <person name="Rensing S.A."/>
            <person name="Rousvoal S."/>
            <person name="Samson G."/>
            <person name="Symeonidi A."/>
            <person name="Weissenbach J."/>
            <person name="Zambounis A."/>
            <person name="Wincker P."/>
            <person name="Boyen C."/>
        </authorList>
    </citation>
    <scope>NUCLEOTIDE SEQUENCE [LARGE SCALE GENOMIC DNA]</scope>
    <source>
        <strain evidence="2">cv. Stackhouse</strain>
    </source>
</reference>
<evidence type="ECO:0000313" key="1">
    <source>
        <dbReference type="EMBL" id="CDF39128.1"/>
    </source>
</evidence>
<organism evidence="1 2">
    <name type="scientific">Chondrus crispus</name>
    <name type="common">Carrageen Irish moss</name>
    <name type="synonym">Polymorpha crispa</name>
    <dbReference type="NCBI Taxonomy" id="2769"/>
    <lineage>
        <taxon>Eukaryota</taxon>
        <taxon>Rhodophyta</taxon>
        <taxon>Florideophyceae</taxon>
        <taxon>Rhodymeniophycidae</taxon>
        <taxon>Gigartinales</taxon>
        <taxon>Gigartinaceae</taxon>
        <taxon>Chondrus</taxon>
    </lineage>
</organism>
<dbReference type="AlphaFoldDB" id="R7QMY4"/>
<dbReference type="RefSeq" id="XP_005719039.1">
    <property type="nucleotide sequence ID" value="XM_005718982.1"/>
</dbReference>
<evidence type="ECO:0000313" key="2">
    <source>
        <dbReference type="Proteomes" id="UP000012073"/>
    </source>
</evidence>
<accession>R7QMY4</accession>
<gene>
    <name evidence="1" type="ORF">CHC_T00006528001</name>
</gene>